<dbReference type="OrthoDB" id="516126at2"/>
<reference evidence="1" key="1">
    <citation type="journal article" date="2015" name="Genome Announc.">
        <title>Draft Genome Sequence of Tolypothrix boutellei Strain VB521301.</title>
        <authorList>
            <person name="Chandrababunaidu M.M."/>
            <person name="Singh D."/>
            <person name="Sen D."/>
            <person name="Bhan S."/>
            <person name="Das S."/>
            <person name="Gupta A."/>
            <person name="Adhikary S.P."/>
            <person name="Tripathy S."/>
        </authorList>
    </citation>
    <scope>NUCLEOTIDE SEQUENCE</scope>
    <source>
        <strain evidence="1">VB521301</strain>
    </source>
</reference>
<accession>A0A0C1QWL5</accession>
<evidence type="ECO:0000313" key="1">
    <source>
        <dbReference type="EMBL" id="KIE09874.1"/>
    </source>
</evidence>
<dbReference type="EMBL" id="JHEG02000053">
    <property type="protein sequence ID" value="KIE09874.1"/>
    <property type="molecule type" value="Genomic_DNA"/>
</dbReference>
<organism evidence="1">
    <name type="scientific">Tolypothrix bouteillei VB521301</name>
    <dbReference type="NCBI Taxonomy" id="1479485"/>
    <lineage>
        <taxon>Bacteria</taxon>
        <taxon>Bacillati</taxon>
        <taxon>Cyanobacteriota</taxon>
        <taxon>Cyanophyceae</taxon>
        <taxon>Nostocales</taxon>
        <taxon>Tolypothrichaceae</taxon>
        <taxon>Tolypothrix</taxon>
    </lineage>
</organism>
<dbReference type="STRING" id="1479485.DA73_0224330"/>
<protein>
    <submittedName>
        <fullName evidence="1">Uncharacterized protein</fullName>
    </submittedName>
</protein>
<gene>
    <name evidence="1" type="ORF">DA73_0224330</name>
</gene>
<comment type="caution">
    <text evidence="1">The sequence shown here is derived from an EMBL/GenBank/DDBJ whole genome shotgun (WGS) entry which is preliminary data.</text>
</comment>
<proteinExistence type="predicted"/>
<name>A0A0C1QWL5_9CYAN</name>
<sequence length="72" mass="8110">MNEFIPEKISDIKVGDSVLLKWDGYRGVPKYLSGSWAEVIEIKKTTIIVQPATIVGTITIKVQQISKVRQHD</sequence>
<dbReference type="AlphaFoldDB" id="A0A0C1QWL5"/>